<dbReference type="PROSITE" id="PS00028">
    <property type="entry name" value="ZINC_FINGER_C2H2_1"/>
    <property type="match status" value="6"/>
</dbReference>
<dbReference type="InterPro" id="IPR050331">
    <property type="entry name" value="Zinc_finger"/>
</dbReference>
<gene>
    <name evidence="12" type="primary">LOC114243945</name>
</gene>
<dbReference type="GO" id="GO:0003677">
    <property type="term" value="F:DNA binding"/>
    <property type="evidence" value="ECO:0007669"/>
    <property type="project" value="UniProtKB-KW"/>
</dbReference>
<evidence type="ECO:0000256" key="4">
    <source>
        <dbReference type="ARBA" id="ARBA00022771"/>
    </source>
</evidence>
<reference evidence="12" key="1">
    <citation type="submission" date="2025-08" db="UniProtKB">
        <authorList>
            <consortium name="RefSeq"/>
        </authorList>
    </citation>
    <scope>IDENTIFICATION</scope>
    <source>
        <tissue evidence="12">Silk gland</tissue>
    </source>
</reference>
<dbReference type="InterPro" id="IPR022755">
    <property type="entry name" value="Znf_C2H2_jaz"/>
</dbReference>
<evidence type="ECO:0000256" key="3">
    <source>
        <dbReference type="ARBA" id="ARBA00022737"/>
    </source>
</evidence>
<dbReference type="AlphaFoldDB" id="A0A6J2JQ62"/>
<evidence type="ECO:0000256" key="6">
    <source>
        <dbReference type="ARBA" id="ARBA00023125"/>
    </source>
</evidence>
<feature type="compositionally biased region" description="Gly residues" evidence="9">
    <location>
        <begin position="216"/>
        <end position="225"/>
    </location>
</feature>
<feature type="compositionally biased region" description="Pro residues" evidence="9">
    <location>
        <begin position="478"/>
        <end position="489"/>
    </location>
</feature>
<name>A0A6J2JQ62_BOMMA</name>
<evidence type="ECO:0000256" key="1">
    <source>
        <dbReference type="ARBA" id="ARBA00004123"/>
    </source>
</evidence>
<evidence type="ECO:0000256" key="2">
    <source>
        <dbReference type="ARBA" id="ARBA00022723"/>
    </source>
</evidence>
<feature type="domain" description="C2H2-type" evidence="10">
    <location>
        <begin position="283"/>
        <end position="310"/>
    </location>
</feature>
<keyword evidence="11" id="KW-1185">Reference proteome</keyword>
<proteinExistence type="predicted"/>
<evidence type="ECO:0000313" key="11">
    <source>
        <dbReference type="Proteomes" id="UP000504629"/>
    </source>
</evidence>
<accession>A0A6J2JQ62</accession>
<keyword evidence="5" id="KW-0862">Zinc</keyword>
<feature type="region of interest" description="Disordered" evidence="9">
    <location>
        <begin position="145"/>
        <end position="235"/>
    </location>
</feature>
<keyword evidence="2" id="KW-0479">Metal-binding</keyword>
<evidence type="ECO:0000256" key="8">
    <source>
        <dbReference type="PROSITE-ProRule" id="PRU00042"/>
    </source>
</evidence>
<organism evidence="11 12">
    <name type="scientific">Bombyx mandarina</name>
    <name type="common">Wild silk moth</name>
    <name type="synonym">Wild silkworm</name>
    <dbReference type="NCBI Taxonomy" id="7092"/>
    <lineage>
        <taxon>Eukaryota</taxon>
        <taxon>Metazoa</taxon>
        <taxon>Ecdysozoa</taxon>
        <taxon>Arthropoda</taxon>
        <taxon>Hexapoda</taxon>
        <taxon>Insecta</taxon>
        <taxon>Pterygota</taxon>
        <taxon>Neoptera</taxon>
        <taxon>Endopterygota</taxon>
        <taxon>Lepidoptera</taxon>
        <taxon>Glossata</taxon>
        <taxon>Ditrysia</taxon>
        <taxon>Bombycoidea</taxon>
        <taxon>Bombycidae</taxon>
        <taxon>Bombycinae</taxon>
        <taxon>Bombyx</taxon>
    </lineage>
</organism>
<feature type="region of interest" description="Disordered" evidence="9">
    <location>
        <begin position="467"/>
        <end position="489"/>
    </location>
</feature>
<evidence type="ECO:0000256" key="9">
    <source>
        <dbReference type="SAM" id="MobiDB-lite"/>
    </source>
</evidence>
<dbReference type="Proteomes" id="UP000504629">
    <property type="component" value="Unplaced"/>
</dbReference>
<dbReference type="PANTHER" id="PTHR16515:SF49">
    <property type="entry name" value="GASTRULA ZINC FINGER PROTEIN XLCGF49.1-LIKE-RELATED"/>
    <property type="match status" value="1"/>
</dbReference>
<dbReference type="SUPFAM" id="SSF57667">
    <property type="entry name" value="beta-beta-alpha zinc fingers"/>
    <property type="match status" value="3"/>
</dbReference>
<dbReference type="GeneID" id="114243945"/>
<keyword evidence="3" id="KW-0677">Repeat</keyword>
<dbReference type="InterPro" id="IPR013087">
    <property type="entry name" value="Znf_C2H2_type"/>
</dbReference>
<evidence type="ECO:0000256" key="5">
    <source>
        <dbReference type="ARBA" id="ARBA00022833"/>
    </source>
</evidence>
<feature type="compositionally biased region" description="Basic residues" evidence="9">
    <location>
        <begin position="146"/>
        <end position="170"/>
    </location>
</feature>
<dbReference type="PANTHER" id="PTHR16515">
    <property type="entry name" value="PR DOMAIN ZINC FINGER PROTEIN"/>
    <property type="match status" value="1"/>
</dbReference>
<dbReference type="GO" id="GO:0008270">
    <property type="term" value="F:zinc ion binding"/>
    <property type="evidence" value="ECO:0007669"/>
    <property type="project" value="UniProtKB-KW"/>
</dbReference>
<dbReference type="Pfam" id="PF12171">
    <property type="entry name" value="zf-C2H2_jaz"/>
    <property type="match status" value="1"/>
</dbReference>
<evidence type="ECO:0000259" key="10">
    <source>
        <dbReference type="PROSITE" id="PS50157"/>
    </source>
</evidence>
<protein>
    <submittedName>
        <fullName evidence="12">Zinc finger protein 773-like isoform X1</fullName>
    </submittedName>
</protein>
<evidence type="ECO:0000256" key="7">
    <source>
        <dbReference type="ARBA" id="ARBA00023242"/>
    </source>
</evidence>
<feature type="domain" description="C2H2-type" evidence="10">
    <location>
        <begin position="407"/>
        <end position="435"/>
    </location>
</feature>
<feature type="domain" description="C2H2-type" evidence="10">
    <location>
        <begin position="254"/>
        <end position="282"/>
    </location>
</feature>
<keyword evidence="7" id="KW-0539">Nucleus</keyword>
<sequence>MNNVCSACLSNGRVLHSIENTIYSKFYIQFVYESSSVNASEICLRICWECKALLRKFEIFKQKAKSAFKFLTEGLDSLSINPFLLQSQLQIYHLHNYDYSDDVKHEDIIQEADLEVKIEPVEHDEPETFVNDFVVDEDARPAELKTKKKIKEKKNKVRKKKTKLKRKRPRSPSVNTDSVDCQAGLTDAGSDGEPLVTNNEDSNKETDARSAAGQGQVRGPGGAAGQGQVRRPEGRRGPVCSLVNLVFNGAGDRPQCAECGKMFSTAKTHRRHIDVVHRGHNKFPCPHCERVYRWNSNLHRHIRSHKAREADELYCVTCDKRYSSIATFRQHLTGSKMHVPVEQFMFVCGECGKRFVSKTNLKDHIDWEHLKRVKFRCKVCDKPFKTHTSLYLHMQNVHTHESRKKSNLCHVCGKRYQNSAKLKSHITALHTSHTPYRCGKCSAAFSWHSSLYRHLKEIHHKIKAPYGVKKTKKSPQVLPAPPPAPAADT</sequence>
<dbReference type="InterPro" id="IPR036236">
    <property type="entry name" value="Znf_C2H2_sf"/>
</dbReference>
<keyword evidence="6" id="KW-0238">DNA-binding</keyword>
<dbReference type="SMART" id="SM00355">
    <property type="entry name" value="ZnF_C2H2"/>
    <property type="match status" value="7"/>
</dbReference>
<dbReference type="GO" id="GO:0005634">
    <property type="term" value="C:nucleus"/>
    <property type="evidence" value="ECO:0007669"/>
    <property type="project" value="UniProtKB-SubCell"/>
</dbReference>
<feature type="domain" description="C2H2-type" evidence="10">
    <location>
        <begin position="375"/>
        <end position="403"/>
    </location>
</feature>
<keyword evidence="4 8" id="KW-0863">Zinc-finger</keyword>
<dbReference type="PROSITE" id="PS50157">
    <property type="entry name" value="ZINC_FINGER_C2H2_2"/>
    <property type="match status" value="6"/>
</dbReference>
<dbReference type="Gene3D" id="3.30.160.60">
    <property type="entry name" value="Classic Zinc Finger"/>
    <property type="match status" value="4"/>
</dbReference>
<dbReference type="GO" id="GO:0010468">
    <property type="term" value="P:regulation of gene expression"/>
    <property type="evidence" value="ECO:0007669"/>
    <property type="project" value="TreeGrafter"/>
</dbReference>
<feature type="domain" description="C2H2-type" evidence="10">
    <location>
        <begin position="436"/>
        <end position="464"/>
    </location>
</feature>
<comment type="subcellular location">
    <subcellularLocation>
        <location evidence="1">Nucleus</location>
    </subcellularLocation>
</comment>
<dbReference type="RefSeq" id="XP_028031403.1">
    <property type="nucleotide sequence ID" value="XM_028175602.1"/>
</dbReference>
<evidence type="ECO:0000313" key="12">
    <source>
        <dbReference type="RefSeq" id="XP_028031403.1"/>
    </source>
</evidence>
<dbReference type="OrthoDB" id="10039931at2759"/>
<feature type="domain" description="C2H2-type" evidence="10">
    <location>
        <begin position="346"/>
        <end position="374"/>
    </location>
</feature>
<dbReference type="Pfam" id="PF00096">
    <property type="entry name" value="zf-C2H2"/>
    <property type="match status" value="3"/>
</dbReference>
<dbReference type="KEGG" id="bman:114243945"/>